<feature type="transmembrane region" description="Helical" evidence="5">
    <location>
        <begin position="29"/>
        <end position="50"/>
    </location>
</feature>
<keyword evidence="3 5" id="KW-1133">Transmembrane helix</keyword>
<keyword evidence="7" id="KW-0614">Plasmid</keyword>
<dbReference type="InterPro" id="IPR007430">
    <property type="entry name" value="VirB8"/>
</dbReference>
<evidence type="ECO:0000313" key="8">
    <source>
        <dbReference type="Proteomes" id="UP000244890"/>
    </source>
</evidence>
<sequence>MKENKFNTNLALDYEASFRYLIEKSNQRAWIITFISIFITILSIIAVVLLTPLKTIEPYVIRVDNTTGMVDILTILDEKEITKNEALDKYFISTYVKAREGYYYELLNQDYLLTQLMSSEKVANEYRSWYEGENARDQILKNSNEVNVQILSIVLGESNGVKTSTIRAMIITKNLNTKATSQATKVITLSYDYLLARASEENRMLNPLGFKVLTYRVDEEVVR</sequence>
<evidence type="ECO:0000256" key="3">
    <source>
        <dbReference type="ARBA" id="ARBA00022989"/>
    </source>
</evidence>
<organism evidence="7 8">
    <name type="scientific">Helicobacter apodemus</name>
    <dbReference type="NCBI Taxonomy" id="135569"/>
    <lineage>
        <taxon>Bacteria</taxon>
        <taxon>Pseudomonadati</taxon>
        <taxon>Campylobacterota</taxon>
        <taxon>Epsilonproteobacteria</taxon>
        <taxon>Campylobacterales</taxon>
        <taxon>Helicobacteraceae</taxon>
        <taxon>Helicobacter</taxon>
    </lineage>
</organism>
<proteinExistence type="predicted"/>
<dbReference type="GO" id="GO:0016020">
    <property type="term" value="C:membrane"/>
    <property type="evidence" value="ECO:0007669"/>
    <property type="project" value="UniProtKB-SubCell"/>
</dbReference>
<protein>
    <submittedName>
        <fullName evidence="7">Conjugal transfer protein TraJ</fullName>
    </submittedName>
</protein>
<dbReference type="Pfam" id="PF04335">
    <property type="entry name" value="VirB8"/>
    <property type="match status" value="1"/>
</dbReference>
<accession>A0A2U8FHT7</accession>
<geneLocation type="plasmid" evidence="7">
    <name>unnamed</name>
</geneLocation>
<evidence type="ECO:0000256" key="4">
    <source>
        <dbReference type="ARBA" id="ARBA00023136"/>
    </source>
</evidence>
<evidence type="ECO:0000256" key="5">
    <source>
        <dbReference type="SAM" id="Phobius"/>
    </source>
</evidence>
<dbReference type="KEGG" id="had:CDV25_09880"/>
<dbReference type="AlphaFoldDB" id="A0A2U8FHT7"/>
<dbReference type="RefSeq" id="WP_108911885.1">
    <property type="nucleotide sequence ID" value="NZ_CP021887.1"/>
</dbReference>
<evidence type="ECO:0000259" key="6">
    <source>
        <dbReference type="Pfam" id="PF04335"/>
    </source>
</evidence>
<reference evidence="7 8" key="1">
    <citation type="submission" date="2017-06" db="EMBL/GenBank/DDBJ databases">
        <title>Complete genome of Helicobacter apodemus.</title>
        <authorList>
            <person name="Cho S."/>
        </authorList>
    </citation>
    <scope>NUCLEOTIDE SEQUENCE [LARGE SCALE GENOMIC DNA]</scope>
    <source>
        <strain evidence="8">SNUVETPUB-15-01</strain>
        <plasmid evidence="8">Plasmid unnamed</plasmid>
    </source>
</reference>
<dbReference type="EMBL" id="CP021887">
    <property type="protein sequence ID" value="AWI35135.1"/>
    <property type="molecule type" value="Genomic_DNA"/>
</dbReference>
<comment type="subcellular location">
    <subcellularLocation>
        <location evidence="1">Membrane</location>
        <topology evidence="1">Single-pass membrane protein</topology>
    </subcellularLocation>
</comment>
<evidence type="ECO:0000256" key="1">
    <source>
        <dbReference type="ARBA" id="ARBA00004167"/>
    </source>
</evidence>
<gene>
    <name evidence="7" type="ORF">CDV25_09880</name>
</gene>
<dbReference type="OrthoDB" id="9816242at2"/>
<dbReference type="CDD" id="cd16424">
    <property type="entry name" value="VirB8"/>
    <property type="match status" value="1"/>
</dbReference>
<dbReference type="InterPro" id="IPR026264">
    <property type="entry name" value="VirB8/PtlE"/>
</dbReference>
<evidence type="ECO:0000313" key="7">
    <source>
        <dbReference type="EMBL" id="AWI35135.1"/>
    </source>
</evidence>
<dbReference type="InterPro" id="IPR032710">
    <property type="entry name" value="NTF2-like_dom_sf"/>
</dbReference>
<evidence type="ECO:0000256" key="2">
    <source>
        <dbReference type="ARBA" id="ARBA00022692"/>
    </source>
</evidence>
<feature type="domain" description="Bacterial virulence protein VirB8" evidence="6">
    <location>
        <begin position="14"/>
        <end position="220"/>
    </location>
</feature>
<dbReference type="GO" id="GO:0030255">
    <property type="term" value="P:protein secretion by the type IV secretion system"/>
    <property type="evidence" value="ECO:0007669"/>
    <property type="project" value="InterPro"/>
</dbReference>
<dbReference type="Proteomes" id="UP000244890">
    <property type="component" value="Plasmid unnamed"/>
</dbReference>
<name>A0A2U8FHT7_9HELI</name>
<keyword evidence="4 5" id="KW-0472">Membrane</keyword>
<dbReference type="SUPFAM" id="SSF54427">
    <property type="entry name" value="NTF2-like"/>
    <property type="match status" value="1"/>
</dbReference>
<dbReference type="PIRSF" id="PIRSF003299">
    <property type="entry name" value="VirB8_PtlE"/>
    <property type="match status" value="1"/>
</dbReference>
<dbReference type="Gene3D" id="3.10.450.230">
    <property type="entry name" value="VirB8 protein"/>
    <property type="match status" value="1"/>
</dbReference>
<keyword evidence="2 5" id="KW-0812">Transmembrane</keyword>